<dbReference type="Proteomes" id="UP000228561">
    <property type="component" value="Unassembled WGS sequence"/>
</dbReference>
<gene>
    <name evidence="3" type="ORF">COS58_00090</name>
</gene>
<feature type="transmembrane region" description="Helical" evidence="1">
    <location>
        <begin position="38"/>
        <end position="63"/>
    </location>
</feature>
<name>A0A2M7B9M2_9BACT</name>
<keyword evidence="1" id="KW-0472">Membrane</keyword>
<dbReference type="Gene3D" id="3.30.70.2650">
    <property type="match status" value="1"/>
</dbReference>
<evidence type="ECO:0000256" key="1">
    <source>
        <dbReference type="SAM" id="Phobius"/>
    </source>
</evidence>
<reference evidence="4" key="1">
    <citation type="submission" date="2017-09" db="EMBL/GenBank/DDBJ databases">
        <title>Depth-based differentiation of microbial function through sediment-hosted aquifers and enrichment of novel symbionts in the deep terrestrial subsurface.</title>
        <authorList>
            <person name="Probst A.J."/>
            <person name="Ladd B."/>
            <person name="Jarett J.K."/>
            <person name="Geller-Mcgrath D.E."/>
            <person name="Sieber C.M.K."/>
            <person name="Emerson J.B."/>
            <person name="Anantharaman K."/>
            <person name="Thomas B.C."/>
            <person name="Malmstrom R."/>
            <person name="Stieglmeier M."/>
            <person name="Klingl A."/>
            <person name="Woyke T."/>
            <person name="Ryan C.M."/>
            <person name="Banfield J.F."/>
        </authorList>
    </citation>
    <scope>NUCLEOTIDE SEQUENCE [LARGE SCALE GENOMIC DNA]</scope>
</reference>
<dbReference type="PANTHER" id="PTHR30319">
    <property type="entry name" value="PHENYLACETIC ACID REGULATOR-RELATED TRANSCRIPTIONAL REPRESSOR"/>
    <property type="match status" value="1"/>
</dbReference>
<keyword evidence="1" id="KW-1133">Transmembrane helix</keyword>
<evidence type="ECO:0000313" key="3">
    <source>
        <dbReference type="EMBL" id="PIU99802.1"/>
    </source>
</evidence>
<sequence>MARKHKPIKFETTLESSFQKELIKIVRENEKAKTALRAALVLIAFGGVLTFGIMAPNAFSFFTNIMARRKKQRYENYRRIWQSFHILKKQRALEFLEEKDGYLIYKTTEKGKEKIKKFILNEMVLAKPKKWDGKWRLLIFDIPETRQKARAALRQKLKNLGFYQCQKSAWIYPFPCTEEIEFLKEQLNIKPFVKLFLIDEMEDGKVLYHFKDLIKSSL</sequence>
<dbReference type="InterPro" id="IPR048846">
    <property type="entry name" value="PaaX-like_central"/>
</dbReference>
<accession>A0A2M7B9M2</accession>
<dbReference type="PANTHER" id="PTHR30319:SF1">
    <property type="entry name" value="TRANSCRIPTIONAL REPRESSOR PAAX"/>
    <property type="match status" value="1"/>
</dbReference>
<dbReference type="AlphaFoldDB" id="A0A2M7B9M2"/>
<dbReference type="Pfam" id="PF20803">
    <property type="entry name" value="PaaX_M"/>
    <property type="match status" value="1"/>
</dbReference>
<dbReference type="GO" id="GO:0006351">
    <property type="term" value="P:DNA-templated transcription"/>
    <property type="evidence" value="ECO:0007669"/>
    <property type="project" value="TreeGrafter"/>
</dbReference>
<evidence type="ECO:0000313" key="4">
    <source>
        <dbReference type="Proteomes" id="UP000228561"/>
    </source>
</evidence>
<organism evidence="3 4">
    <name type="scientific">Candidatus Tagabacteria bacterium CG03_land_8_20_14_0_80_41_22</name>
    <dbReference type="NCBI Taxonomy" id="1975020"/>
    <lineage>
        <taxon>Bacteria</taxon>
        <taxon>Candidatus Tagaibacteriota</taxon>
    </lineage>
</organism>
<evidence type="ECO:0000259" key="2">
    <source>
        <dbReference type="Pfam" id="PF20803"/>
    </source>
</evidence>
<protein>
    <recommendedName>
        <fullName evidence="2">Transcriptional repressor PaaX-like central Cas2-like domain-containing protein</fullName>
    </recommendedName>
</protein>
<dbReference type="EMBL" id="PEVG01000002">
    <property type="protein sequence ID" value="PIU99802.1"/>
    <property type="molecule type" value="Genomic_DNA"/>
</dbReference>
<proteinExistence type="predicted"/>
<comment type="caution">
    <text evidence="3">The sequence shown here is derived from an EMBL/GenBank/DDBJ whole genome shotgun (WGS) entry which is preliminary data.</text>
</comment>
<feature type="domain" description="Transcriptional repressor PaaX-like central Cas2-like" evidence="2">
    <location>
        <begin position="129"/>
        <end position="199"/>
    </location>
</feature>
<keyword evidence="1" id="KW-0812">Transmembrane</keyword>